<name>M1MP03_9CLOT</name>
<dbReference type="PATRIC" id="fig|931276.5.peg.5919"/>
<protein>
    <submittedName>
        <fullName evidence="1">Uncharacterized protein</fullName>
    </submittedName>
</protein>
<evidence type="ECO:0000313" key="2">
    <source>
        <dbReference type="Proteomes" id="UP000011728"/>
    </source>
</evidence>
<keyword evidence="2" id="KW-1185">Reference proteome</keyword>
<dbReference type="Proteomes" id="UP000011728">
    <property type="component" value="Plasmid Csp_135p"/>
</dbReference>
<geneLocation type="plasmid" evidence="1 2">
    <name>Csp_135p</name>
</geneLocation>
<reference evidence="1 2" key="1">
    <citation type="submission" date="2013-02" db="EMBL/GenBank/DDBJ databases">
        <title>Genome sequence of Clostridium saccharoperbutylacetonicum N1-4(HMT).</title>
        <authorList>
            <person name="Poehlein A."/>
            <person name="Daniel R."/>
        </authorList>
    </citation>
    <scope>NUCLEOTIDE SEQUENCE [LARGE SCALE GENOMIC DNA]</scope>
    <source>
        <strain evidence="2">N1-4(HMT)</strain>
        <plasmid evidence="2">Plasmid Csp_135p</plasmid>
    </source>
</reference>
<gene>
    <name evidence="1" type="ORF">Cspa_135p00340</name>
</gene>
<accession>M1MP03</accession>
<dbReference type="KEGG" id="csr:Cspa_135p00340"/>
<dbReference type="HOGENOM" id="CLU_1092841_0_0_9"/>
<organism evidence="1 2">
    <name type="scientific">Clostridium saccharoperbutylacetonicum N1-4(HMT)</name>
    <dbReference type="NCBI Taxonomy" id="931276"/>
    <lineage>
        <taxon>Bacteria</taxon>
        <taxon>Bacillati</taxon>
        <taxon>Bacillota</taxon>
        <taxon>Clostridia</taxon>
        <taxon>Eubacteriales</taxon>
        <taxon>Clostridiaceae</taxon>
        <taxon>Clostridium</taxon>
    </lineage>
</organism>
<keyword evidence="1" id="KW-0614">Plasmid</keyword>
<sequence>MSIINKISETVQNTTRSNINLVKGTVLNYDSTNNLADVYIDSLSSGGNTTLTDVPIQISSKGVHSSGLGINDIVYIQFANSSLFQPKIVGIADEVYAYNTRIKERHLRKGELTVNQDTLYGEITSPSCKTWIDKDNKSLIKTGEYSNSNPISDADKLMYSKGNFNGQDIGIYNPVSSSVIKITDTGIINIFVETNTGIKIDPTNKTIEILGNNVCTKTENWSVITNSIDIKARDKITITARELELNVDNITGVK</sequence>
<dbReference type="EMBL" id="CP004122">
    <property type="protein sequence ID" value="AGF59594.1"/>
    <property type="molecule type" value="Genomic_DNA"/>
</dbReference>
<dbReference type="AlphaFoldDB" id="M1MP03"/>
<proteinExistence type="predicted"/>
<evidence type="ECO:0000313" key="1">
    <source>
        <dbReference type="EMBL" id="AGF59594.1"/>
    </source>
</evidence>
<dbReference type="RefSeq" id="WP_015395901.1">
    <property type="nucleotide sequence ID" value="NC_020292.1"/>
</dbReference>